<dbReference type="RefSeq" id="WP_162656677.1">
    <property type="nucleotide sequence ID" value="NZ_LR593887.1"/>
</dbReference>
<accession>A0A6C2YK41</accession>
<dbReference type="InParanoid" id="A0A6C2YK41"/>
<dbReference type="GO" id="GO:0016747">
    <property type="term" value="F:acyltransferase activity, transferring groups other than amino-acyl groups"/>
    <property type="evidence" value="ECO:0007669"/>
    <property type="project" value="InterPro"/>
</dbReference>
<dbReference type="Gene3D" id="3.40.630.30">
    <property type="match status" value="1"/>
</dbReference>
<dbReference type="SUPFAM" id="SSF55729">
    <property type="entry name" value="Acyl-CoA N-acyltransferases (Nat)"/>
    <property type="match status" value="1"/>
</dbReference>
<dbReference type="Proteomes" id="UP000464378">
    <property type="component" value="Chromosome"/>
</dbReference>
<feature type="domain" description="N-acetyltransferase" evidence="1">
    <location>
        <begin position="12"/>
        <end position="178"/>
    </location>
</feature>
<protein>
    <recommendedName>
        <fullName evidence="1">N-acetyltransferase domain-containing protein</fullName>
    </recommendedName>
</protein>
<evidence type="ECO:0000313" key="2">
    <source>
        <dbReference type="EMBL" id="VIP01475.1"/>
    </source>
</evidence>
<keyword evidence="2" id="KW-0808">Transferase</keyword>
<proteinExistence type="predicted"/>
<dbReference type="PANTHER" id="PTHR43792:SF1">
    <property type="entry name" value="N-ACETYLTRANSFERASE DOMAIN-CONTAINING PROTEIN"/>
    <property type="match status" value="1"/>
</dbReference>
<dbReference type="InterPro" id="IPR016181">
    <property type="entry name" value="Acyl_CoA_acyltransferase"/>
</dbReference>
<dbReference type="KEGG" id="tim:GMBLW1_24850"/>
<dbReference type="InterPro" id="IPR051531">
    <property type="entry name" value="N-acetyltransferase"/>
</dbReference>
<dbReference type="CDD" id="cd04301">
    <property type="entry name" value="NAT_SF"/>
    <property type="match status" value="1"/>
</dbReference>
<sequence>MAESLALRSARLLLRRLRAEDAAALVGYRGLPEVARYQSWEAFGPEDAARLIAKQVAIDPDTPGTWVQLVAVLAESGEIIGDCGIHFRADDPQQVELGITLAPAHQGRGLATEILNTVLGYVFGSLGKHRAMAVVDADNHPAAALFRRVGFRQEAHHVEHVWFKGAWGSEFVFALLNREWQDPLSSPQLP</sequence>
<name>A0A6C2YK41_9BACT</name>
<dbReference type="Pfam" id="PF13302">
    <property type="entry name" value="Acetyltransf_3"/>
    <property type="match status" value="1"/>
</dbReference>
<evidence type="ECO:0000313" key="3">
    <source>
        <dbReference type="Proteomes" id="UP000464378"/>
    </source>
</evidence>
<dbReference type="EMBL" id="LR593887">
    <property type="protein sequence ID" value="VTR98517.1"/>
    <property type="molecule type" value="Genomic_DNA"/>
</dbReference>
<evidence type="ECO:0000259" key="1">
    <source>
        <dbReference type="PROSITE" id="PS51186"/>
    </source>
</evidence>
<dbReference type="EMBL" id="LR586016">
    <property type="protein sequence ID" value="VIP01475.1"/>
    <property type="molecule type" value="Genomic_DNA"/>
</dbReference>
<organism evidence="2">
    <name type="scientific">Tuwongella immobilis</name>
    <dbReference type="NCBI Taxonomy" id="692036"/>
    <lineage>
        <taxon>Bacteria</taxon>
        <taxon>Pseudomonadati</taxon>
        <taxon>Planctomycetota</taxon>
        <taxon>Planctomycetia</taxon>
        <taxon>Gemmatales</taxon>
        <taxon>Gemmataceae</taxon>
        <taxon>Tuwongella</taxon>
    </lineage>
</organism>
<dbReference type="PANTHER" id="PTHR43792">
    <property type="entry name" value="GNAT FAMILY, PUTATIVE (AFU_ORTHOLOGUE AFUA_3G00765)-RELATED-RELATED"/>
    <property type="match status" value="1"/>
</dbReference>
<reference evidence="2" key="1">
    <citation type="submission" date="2019-04" db="EMBL/GenBank/DDBJ databases">
        <authorList>
            <consortium name="Science for Life Laboratories"/>
        </authorList>
    </citation>
    <scope>NUCLEOTIDE SEQUENCE</scope>
    <source>
        <strain evidence="2">MBLW1</strain>
    </source>
</reference>
<gene>
    <name evidence="2" type="ORF">GMBLW1_24850</name>
</gene>
<keyword evidence="3" id="KW-1185">Reference proteome</keyword>
<dbReference type="PROSITE" id="PS51186">
    <property type="entry name" value="GNAT"/>
    <property type="match status" value="1"/>
</dbReference>
<dbReference type="AlphaFoldDB" id="A0A6C2YK41"/>
<dbReference type="InterPro" id="IPR000182">
    <property type="entry name" value="GNAT_dom"/>
</dbReference>